<dbReference type="EMBL" id="BLZA01000057">
    <property type="protein sequence ID" value="GHJ90209.1"/>
    <property type="molecule type" value="Genomic_DNA"/>
</dbReference>
<organism evidence="1 2">
    <name type="scientific">Naganishia liquefaciens</name>
    <dbReference type="NCBI Taxonomy" id="104408"/>
    <lineage>
        <taxon>Eukaryota</taxon>
        <taxon>Fungi</taxon>
        <taxon>Dikarya</taxon>
        <taxon>Basidiomycota</taxon>
        <taxon>Agaricomycotina</taxon>
        <taxon>Tremellomycetes</taxon>
        <taxon>Filobasidiales</taxon>
        <taxon>Filobasidiaceae</taxon>
        <taxon>Naganishia</taxon>
    </lineage>
</organism>
<comment type="caution">
    <text evidence="1">The sequence shown here is derived from an EMBL/GenBank/DDBJ whole genome shotgun (WGS) entry which is preliminary data.</text>
</comment>
<gene>
    <name evidence="1" type="ORF">NliqN6_6611</name>
</gene>
<keyword evidence="2" id="KW-1185">Reference proteome</keyword>
<evidence type="ECO:0000313" key="2">
    <source>
        <dbReference type="Proteomes" id="UP000620104"/>
    </source>
</evidence>
<protein>
    <submittedName>
        <fullName evidence="1">Uncharacterized protein</fullName>
    </submittedName>
</protein>
<accession>A0A8H3TZZ9</accession>
<dbReference type="AlphaFoldDB" id="A0A8H3TZZ9"/>
<proteinExistence type="predicted"/>
<name>A0A8H3TZZ9_9TREE</name>
<dbReference type="SUPFAM" id="SSF54427">
    <property type="entry name" value="NTF2-like"/>
    <property type="match status" value="1"/>
</dbReference>
<evidence type="ECO:0000313" key="1">
    <source>
        <dbReference type="EMBL" id="GHJ90209.1"/>
    </source>
</evidence>
<dbReference type="PANTHER" id="PTHR39401">
    <property type="entry name" value="SNOAL-LIKE DOMAIN-CONTAINING PROTEIN"/>
    <property type="match status" value="1"/>
</dbReference>
<sequence length="143" mass="16230">MTKVNAPADLPHPVSAFLNAFYRASDTSPAENPRAHELYADFFLPNSPLLMGPNTFNGREGFIKFREQGWEKVSSRRHVVLDVFPRLGEGKKECELMLRGTVEYGMKDGSKGAADWAGHMKLNYLEDEGGYKLAFYQVWITQR</sequence>
<dbReference type="Proteomes" id="UP000620104">
    <property type="component" value="Unassembled WGS sequence"/>
</dbReference>
<dbReference type="OrthoDB" id="3468019at2759"/>
<reference evidence="1" key="1">
    <citation type="submission" date="2020-07" db="EMBL/GenBank/DDBJ databases">
        <title>Draft Genome Sequence of a Deep-Sea Yeast, Naganishia (Cryptococcus) liquefaciens strain N6.</title>
        <authorList>
            <person name="Han Y.W."/>
            <person name="Kajitani R."/>
            <person name="Morimoto H."/>
            <person name="Parhat M."/>
            <person name="Tsubouchi H."/>
            <person name="Bakenova O."/>
            <person name="Ogata M."/>
            <person name="Argunhan B."/>
            <person name="Aoki R."/>
            <person name="Kajiwara S."/>
            <person name="Itoh T."/>
            <person name="Iwasaki H."/>
        </authorList>
    </citation>
    <scope>NUCLEOTIDE SEQUENCE</scope>
    <source>
        <strain evidence="1">N6</strain>
    </source>
</reference>
<dbReference type="PANTHER" id="PTHR39401:SF1">
    <property type="entry name" value="SNOAL-LIKE DOMAIN-CONTAINING PROTEIN"/>
    <property type="match status" value="1"/>
</dbReference>
<dbReference type="InterPro" id="IPR032710">
    <property type="entry name" value="NTF2-like_dom_sf"/>
</dbReference>